<evidence type="ECO:0000256" key="1">
    <source>
        <dbReference type="SAM" id="MobiDB-lite"/>
    </source>
</evidence>
<dbReference type="Proteomes" id="UP000740883">
    <property type="component" value="Unassembled WGS sequence"/>
</dbReference>
<reference evidence="2 3" key="1">
    <citation type="journal article" date="2020" name="Genome Biol. Evol.">
        <title>Comparative genomics of strictly vertically transmitted, feminizing microsporidia endosymbionts of amphipod crustaceans.</title>
        <authorList>
            <person name="Cormier A."/>
            <person name="Chebbi M.A."/>
            <person name="Giraud I."/>
            <person name="Wattier R."/>
            <person name="Teixeira M."/>
            <person name="Gilbert C."/>
            <person name="Rigaud T."/>
            <person name="Cordaux R."/>
        </authorList>
    </citation>
    <scope>NUCLEOTIDE SEQUENCE [LARGE SCALE GENOMIC DNA]</scope>
    <source>
        <strain evidence="2 3">Ou3-Ou53</strain>
    </source>
</reference>
<dbReference type="AlphaFoldDB" id="A0A9P6GW12"/>
<feature type="compositionally biased region" description="Polar residues" evidence="1">
    <location>
        <begin position="1"/>
        <end position="11"/>
    </location>
</feature>
<proteinExistence type="predicted"/>
<organism evidence="2 3">
    <name type="scientific">Nosema granulosis</name>
    <dbReference type="NCBI Taxonomy" id="83296"/>
    <lineage>
        <taxon>Eukaryota</taxon>
        <taxon>Fungi</taxon>
        <taxon>Fungi incertae sedis</taxon>
        <taxon>Microsporidia</taxon>
        <taxon>Nosematidae</taxon>
        <taxon>Nosema</taxon>
    </lineage>
</organism>
<comment type="caution">
    <text evidence="2">The sequence shown here is derived from an EMBL/GenBank/DDBJ whole genome shotgun (WGS) entry which is preliminary data.</text>
</comment>
<dbReference type="EMBL" id="SBJO01000514">
    <property type="protein sequence ID" value="KAF9760808.1"/>
    <property type="molecule type" value="Genomic_DNA"/>
</dbReference>
<gene>
    <name evidence="2" type="ORF">NGRA_3016</name>
</gene>
<accession>A0A9P6GW12</accession>
<protein>
    <submittedName>
        <fullName evidence="2">Uncharacterized protein</fullName>
    </submittedName>
</protein>
<keyword evidence="3" id="KW-1185">Reference proteome</keyword>
<sequence length="105" mass="12182">MFRRTGYNSLEYNEKNEGGTVQTEENGIVETKEVLAEFDLAYDLSSEMVEESNIHFEKYLERMDRAYSKKIKMETIDIGDSVLVKKNFDNNTNTKKISLILISQT</sequence>
<name>A0A9P6GW12_9MICR</name>
<evidence type="ECO:0000313" key="3">
    <source>
        <dbReference type="Proteomes" id="UP000740883"/>
    </source>
</evidence>
<evidence type="ECO:0000313" key="2">
    <source>
        <dbReference type="EMBL" id="KAF9760808.1"/>
    </source>
</evidence>
<feature type="region of interest" description="Disordered" evidence="1">
    <location>
        <begin position="1"/>
        <end position="26"/>
    </location>
</feature>